<dbReference type="STRING" id="1036611.A0A1L9PNJ9"/>
<organism evidence="2 3">
    <name type="scientific">Aspergillus versicolor CBS 583.65</name>
    <dbReference type="NCBI Taxonomy" id="1036611"/>
    <lineage>
        <taxon>Eukaryota</taxon>
        <taxon>Fungi</taxon>
        <taxon>Dikarya</taxon>
        <taxon>Ascomycota</taxon>
        <taxon>Pezizomycotina</taxon>
        <taxon>Eurotiomycetes</taxon>
        <taxon>Eurotiomycetidae</taxon>
        <taxon>Eurotiales</taxon>
        <taxon>Aspergillaceae</taxon>
        <taxon>Aspergillus</taxon>
        <taxon>Aspergillus subgen. Nidulantes</taxon>
    </lineage>
</organism>
<dbReference type="OrthoDB" id="9992527at2759"/>
<dbReference type="PANTHER" id="PTHR45348:SF3">
    <property type="entry name" value="ENOYL REDUCTASE (ER) DOMAIN-CONTAINING PROTEIN"/>
    <property type="match status" value="1"/>
</dbReference>
<dbReference type="GeneID" id="63733052"/>
<dbReference type="PANTHER" id="PTHR45348">
    <property type="entry name" value="HYPOTHETICAL OXIDOREDUCTASE (EUROFUNG)"/>
    <property type="match status" value="1"/>
</dbReference>
<dbReference type="GO" id="GO:0016651">
    <property type="term" value="F:oxidoreductase activity, acting on NAD(P)H"/>
    <property type="evidence" value="ECO:0007669"/>
    <property type="project" value="InterPro"/>
</dbReference>
<dbReference type="RefSeq" id="XP_040668778.1">
    <property type="nucleotide sequence ID" value="XM_040817541.1"/>
</dbReference>
<accession>A0A1L9PNJ9</accession>
<gene>
    <name evidence="2" type="ORF">ASPVEDRAFT_84480</name>
</gene>
<protein>
    <recommendedName>
        <fullName evidence="4">Alcohol dehydrogenase-like C-terminal domain-containing protein</fullName>
    </recommendedName>
</protein>
<sequence>MAASRRVFLKRPGYSYSDLGGRQNVIATASSKHHEKIKDYGAKHVFDYQEDNVVGSIIKILDLENAVTPIRAFDCVDSKFGSLQHIAKIATLPGSIVAAVLPVVIRPPSDRAGILLSADIAGEAPWAPGVKTYNVVSYSYEANPYLKNHLQPEIVPGLLASGAIEPNKYREIKGDSLLERATAALDTMRSGTVSGERLVWKVWTAEEFPEFR</sequence>
<keyword evidence="1" id="KW-0560">Oxidoreductase</keyword>
<keyword evidence="3" id="KW-1185">Reference proteome</keyword>
<dbReference type="InterPro" id="IPR047122">
    <property type="entry name" value="Trans-enoyl_RdTase-like"/>
</dbReference>
<dbReference type="VEuPathDB" id="FungiDB:ASPVEDRAFT_84480"/>
<evidence type="ECO:0000313" key="2">
    <source>
        <dbReference type="EMBL" id="OJJ03016.1"/>
    </source>
</evidence>
<evidence type="ECO:0008006" key="4">
    <source>
        <dbReference type="Google" id="ProtNLM"/>
    </source>
</evidence>
<name>A0A1L9PNJ9_ASPVE</name>
<reference evidence="3" key="1">
    <citation type="journal article" date="2017" name="Genome Biol.">
        <title>Comparative genomics reveals high biological diversity and specific adaptations in the industrially and medically important fungal genus Aspergillus.</title>
        <authorList>
            <person name="de Vries R.P."/>
            <person name="Riley R."/>
            <person name="Wiebenga A."/>
            <person name="Aguilar-Osorio G."/>
            <person name="Amillis S."/>
            <person name="Uchima C.A."/>
            <person name="Anderluh G."/>
            <person name="Asadollahi M."/>
            <person name="Askin M."/>
            <person name="Barry K."/>
            <person name="Battaglia E."/>
            <person name="Bayram O."/>
            <person name="Benocci T."/>
            <person name="Braus-Stromeyer S.A."/>
            <person name="Caldana C."/>
            <person name="Canovas D."/>
            <person name="Cerqueira G.C."/>
            <person name="Chen F."/>
            <person name="Chen W."/>
            <person name="Choi C."/>
            <person name="Clum A."/>
            <person name="Dos Santos R.A."/>
            <person name="Damasio A.R."/>
            <person name="Diallinas G."/>
            <person name="Emri T."/>
            <person name="Fekete E."/>
            <person name="Flipphi M."/>
            <person name="Freyberg S."/>
            <person name="Gallo A."/>
            <person name="Gournas C."/>
            <person name="Habgood R."/>
            <person name="Hainaut M."/>
            <person name="Harispe M.L."/>
            <person name="Henrissat B."/>
            <person name="Hilden K.S."/>
            <person name="Hope R."/>
            <person name="Hossain A."/>
            <person name="Karabika E."/>
            <person name="Karaffa L."/>
            <person name="Karanyi Z."/>
            <person name="Krasevec N."/>
            <person name="Kuo A."/>
            <person name="Kusch H."/>
            <person name="LaButti K."/>
            <person name="Lagendijk E.L."/>
            <person name="Lapidus A."/>
            <person name="Levasseur A."/>
            <person name="Lindquist E."/>
            <person name="Lipzen A."/>
            <person name="Logrieco A.F."/>
            <person name="MacCabe A."/>
            <person name="Maekelae M.R."/>
            <person name="Malavazi I."/>
            <person name="Melin P."/>
            <person name="Meyer V."/>
            <person name="Mielnichuk N."/>
            <person name="Miskei M."/>
            <person name="Molnar A.P."/>
            <person name="Mule G."/>
            <person name="Ngan C.Y."/>
            <person name="Orejas M."/>
            <person name="Orosz E."/>
            <person name="Ouedraogo J.P."/>
            <person name="Overkamp K.M."/>
            <person name="Park H.-S."/>
            <person name="Perrone G."/>
            <person name="Piumi F."/>
            <person name="Punt P.J."/>
            <person name="Ram A.F."/>
            <person name="Ramon A."/>
            <person name="Rauscher S."/>
            <person name="Record E."/>
            <person name="Riano-Pachon D.M."/>
            <person name="Robert V."/>
            <person name="Roehrig J."/>
            <person name="Ruller R."/>
            <person name="Salamov A."/>
            <person name="Salih N.S."/>
            <person name="Samson R.A."/>
            <person name="Sandor E."/>
            <person name="Sanguinetti M."/>
            <person name="Schuetze T."/>
            <person name="Sepcic K."/>
            <person name="Shelest E."/>
            <person name="Sherlock G."/>
            <person name="Sophianopoulou V."/>
            <person name="Squina F.M."/>
            <person name="Sun H."/>
            <person name="Susca A."/>
            <person name="Todd R.B."/>
            <person name="Tsang A."/>
            <person name="Unkles S.E."/>
            <person name="van de Wiele N."/>
            <person name="van Rossen-Uffink D."/>
            <person name="Oliveira J.V."/>
            <person name="Vesth T.C."/>
            <person name="Visser J."/>
            <person name="Yu J.-H."/>
            <person name="Zhou M."/>
            <person name="Andersen M.R."/>
            <person name="Archer D.B."/>
            <person name="Baker S.E."/>
            <person name="Benoit I."/>
            <person name="Brakhage A.A."/>
            <person name="Braus G.H."/>
            <person name="Fischer R."/>
            <person name="Frisvad J.C."/>
            <person name="Goldman G.H."/>
            <person name="Houbraken J."/>
            <person name="Oakley B."/>
            <person name="Pocsi I."/>
            <person name="Scazzocchio C."/>
            <person name="Seiboth B."/>
            <person name="vanKuyk P.A."/>
            <person name="Wortman J."/>
            <person name="Dyer P.S."/>
            <person name="Grigoriev I.V."/>
        </authorList>
    </citation>
    <scope>NUCLEOTIDE SEQUENCE [LARGE SCALE GENOMIC DNA]</scope>
    <source>
        <strain evidence="3">CBS 583.65</strain>
    </source>
</reference>
<dbReference type="Proteomes" id="UP000184073">
    <property type="component" value="Unassembled WGS sequence"/>
</dbReference>
<dbReference type="AlphaFoldDB" id="A0A1L9PNJ9"/>
<dbReference type="EMBL" id="KV878130">
    <property type="protein sequence ID" value="OJJ03016.1"/>
    <property type="molecule type" value="Genomic_DNA"/>
</dbReference>
<evidence type="ECO:0000256" key="1">
    <source>
        <dbReference type="ARBA" id="ARBA00023002"/>
    </source>
</evidence>
<dbReference type="Gene3D" id="3.40.50.720">
    <property type="entry name" value="NAD(P)-binding Rossmann-like Domain"/>
    <property type="match status" value="1"/>
</dbReference>
<proteinExistence type="predicted"/>
<dbReference type="Gene3D" id="3.90.180.10">
    <property type="entry name" value="Medium-chain alcohol dehydrogenases, catalytic domain"/>
    <property type="match status" value="1"/>
</dbReference>
<evidence type="ECO:0000313" key="3">
    <source>
        <dbReference type="Proteomes" id="UP000184073"/>
    </source>
</evidence>